<evidence type="ECO:0000313" key="14">
    <source>
        <dbReference type="Proteomes" id="UP000596248"/>
    </source>
</evidence>
<dbReference type="InterPro" id="IPR036890">
    <property type="entry name" value="HATPase_C_sf"/>
</dbReference>
<evidence type="ECO:0000256" key="7">
    <source>
        <dbReference type="ARBA" id="ARBA00022777"/>
    </source>
</evidence>
<dbReference type="Gene3D" id="3.30.565.10">
    <property type="entry name" value="Histidine kinase-like ATPase, C-terminal domain"/>
    <property type="match status" value="1"/>
</dbReference>
<keyword evidence="6" id="KW-0547">Nucleotide-binding</keyword>
<keyword evidence="5" id="KW-0812">Transmembrane</keyword>
<evidence type="ECO:0000313" key="13">
    <source>
        <dbReference type="EMBL" id="QRG69227.1"/>
    </source>
</evidence>
<dbReference type="SMART" id="SM00387">
    <property type="entry name" value="HATPase_c"/>
    <property type="match status" value="1"/>
</dbReference>
<evidence type="ECO:0000256" key="10">
    <source>
        <dbReference type="ARBA" id="ARBA00023012"/>
    </source>
</evidence>
<dbReference type="Proteomes" id="UP000596248">
    <property type="component" value="Chromosome"/>
</dbReference>
<evidence type="ECO:0000256" key="5">
    <source>
        <dbReference type="ARBA" id="ARBA00022692"/>
    </source>
</evidence>
<dbReference type="Pfam" id="PF10114">
    <property type="entry name" value="PocR"/>
    <property type="match status" value="1"/>
</dbReference>
<protein>
    <submittedName>
        <fullName evidence="13">PocR ligand-binding domain-containing protein</fullName>
    </submittedName>
</protein>
<evidence type="ECO:0000256" key="2">
    <source>
        <dbReference type="ARBA" id="ARBA00022475"/>
    </source>
</evidence>
<dbReference type="InterPro" id="IPR010559">
    <property type="entry name" value="Sig_transdc_His_kin_internal"/>
</dbReference>
<keyword evidence="3" id="KW-0597">Phosphoprotein</keyword>
<evidence type="ECO:0000256" key="1">
    <source>
        <dbReference type="ARBA" id="ARBA00004651"/>
    </source>
</evidence>
<reference evidence="13 14" key="1">
    <citation type="submission" date="2021-01" db="EMBL/GenBank/DDBJ databases">
        <title>Identification of strong promoters based on the transcriptome of Brevibacillus choshinensis.</title>
        <authorList>
            <person name="Yao D."/>
            <person name="Zhang K."/>
            <person name="Wu J."/>
        </authorList>
    </citation>
    <scope>NUCLEOTIDE SEQUENCE [LARGE SCALE GENOMIC DNA]</scope>
    <source>
        <strain evidence="13 14">HPD31-SP3</strain>
    </source>
</reference>
<dbReference type="Pfam" id="PF06580">
    <property type="entry name" value="His_kinase"/>
    <property type="match status" value="1"/>
</dbReference>
<dbReference type="RefSeq" id="WP_203356221.1">
    <property type="nucleotide sequence ID" value="NZ_CP069127.1"/>
</dbReference>
<dbReference type="Pfam" id="PF02518">
    <property type="entry name" value="HATPase_c"/>
    <property type="match status" value="1"/>
</dbReference>
<dbReference type="PANTHER" id="PTHR34220:SF11">
    <property type="entry name" value="SENSOR PROTEIN KINASE HPTS"/>
    <property type="match status" value="1"/>
</dbReference>
<keyword evidence="14" id="KW-1185">Reference proteome</keyword>
<keyword evidence="9" id="KW-1133">Transmembrane helix</keyword>
<keyword evidence="8" id="KW-0067">ATP-binding</keyword>
<organism evidence="13 14">
    <name type="scientific">Brevibacillus choshinensis</name>
    <dbReference type="NCBI Taxonomy" id="54911"/>
    <lineage>
        <taxon>Bacteria</taxon>
        <taxon>Bacillati</taxon>
        <taxon>Bacillota</taxon>
        <taxon>Bacilli</taxon>
        <taxon>Bacillales</taxon>
        <taxon>Paenibacillaceae</taxon>
        <taxon>Brevibacillus</taxon>
    </lineage>
</organism>
<keyword evidence="11" id="KW-0472">Membrane</keyword>
<evidence type="ECO:0000256" key="11">
    <source>
        <dbReference type="ARBA" id="ARBA00023136"/>
    </source>
</evidence>
<dbReference type="SUPFAM" id="SSF55874">
    <property type="entry name" value="ATPase domain of HSP90 chaperone/DNA topoisomerase II/histidine kinase"/>
    <property type="match status" value="1"/>
</dbReference>
<keyword evidence="2" id="KW-1003">Cell membrane</keyword>
<evidence type="ECO:0000256" key="3">
    <source>
        <dbReference type="ARBA" id="ARBA00022553"/>
    </source>
</evidence>
<evidence type="ECO:0000256" key="4">
    <source>
        <dbReference type="ARBA" id="ARBA00022679"/>
    </source>
</evidence>
<keyword evidence="4" id="KW-0808">Transferase</keyword>
<evidence type="ECO:0000256" key="8">
    <source>
        <dbReference type="ARBA" id="ARBA00022840"/>
    </source>
</evidence>
<dbReference type="InterPro" id="IPR050640">
    <property type="entry name" value="Bact_2-comp_sensor_kinase"/>
</dbReference>
<evidence type="ECO:0000256" key="6">
    <source>
        <dbReference type="ARBA" id="ARBA00022741"/>
    </source>
</evidence>
<gene>
    <name evidence="13" type="ORF">JNE38_08885</name>
</gene>
<dbReference type="InterPro" id="IPR003594">
    <property type="entry name" value="HATPase_dom"/>
</dbReference>
<evidence type="ECO:0000256" key="9">
    <source>
        <dbReference type="ARBA" id="ARBA00022989"/>
    </source>
</evidence>
<keyword evidence="10" id="KW-0902">Two-component regulatory system</keyword>
<dbReference type="EMBL" id="CP069127">
    <property type="protein sequence ID" value="QRG69227.1"/>
    <property type="molecule type" value="Genomic_DNA"/>
</dbReference>
<comment type="subcellular location">
    <subcellularLocation>
        <location evidence="1">Cell membrane</location>
        <topology evidence="1">Multi-pass membrane protein</topology>
    </subcellularLocation>
</comment>
<feature type="domain" description="Histidine kinase/HSP90-like ATPase" evidence="12">
    <location>
        <begin position="299"/>
        <end position="410"/>
    </location>
</feature>
<dbReference type="InterPro" id="IPR018771">
    <property type="entry name" value="PocR_dom"/>
</dbReference>
<evidence type="ECO:0000259" key="12">
    <source>
        <dbReference type="SMART" id="SM00387"/>
    </source>
</evidence>
<sequence length="420" mass="47130">MMTSLTLQDLVNVDTLQEIQDRFADATGLGVVIADQDGTPVTQPSNFTNFCTLVRSSPEGMRSCILSDERVGMMAAEQGKPVIHRCHSGLVDLAAPIIVDERYLGSVLCGQVFIEDEDEARLDFIRTQTRQIPVDQQQLSECFRQIGFTSQKRVEAAAEMLYLVANYIVKIGATHLTQQELFAKKQKLLEEAEIRARLEKTLKETQLKVLQSQINPHFLFNTLNTISRLAYLEGADQTQNVTYSLAKLLRYSLRNIDQLVYLRDELEHVKQYLSIQQSRFPGRIHYQERVEAGVELVKLPILCLQPIFENAIVHGFEPREGDMTLTVTAFTENETVIIEVCDNGAGMTEEDLVSIFSENKPQNGGHTTGIGLKNVHKRIQHYLGEEYGITSITSCYGAQTIIQITVPKTGGAYIEADDRG</sequence>
<accession>A0ABX7FSR8</accession>
<keyword evidence="7" id="KW-0418">Kinase</keyword>
<proteinExistence type="predicted"/>
<dbReference type="PANTHER" id="PTHR34220">
    <property type="entry name" value="SENSOR HISTIDINE KINASE YPDA"/>
    <property type="match status" value="1"/>
</dbReference>
<name>A0ABX7FSR8_BRECH</name>